<dbReference type="GO" id="GO:0006574">
    <property type="term" value="P:L-valine catabolic process"/>
    <property type="evidence" value="ECO:0007669"/>
    <property type="project" value="UniProtKB-UniPathway"/>
</dbReference>
<dbReference type="GO" id="GO:0008442">
    <property type="term" value="F:3-hydroxyisobutyrate dehydrogenase activity"/>
    <property type="evidence" value="ECO:0007669"/>
    <property type="project" value="UniProtKB-EC"/>
</dbReference>
<sequence>MKIAMAITTHLNNYNKAKAMSKLNIGFIGLGNMGGPMAANLIKAGHTVSVFDLNQNTVNELKSKGANAAADATQCANNVDILISMLPAGKHVKALYLGENGLINSLSKTTLVIDCSTIDAESARVVGKELAQQGISFVDAPVSGGVAGATAGTLTFIVGGDKAAFDKANAVLVDMGKNIFHAGDIGAGQVAKICNNMLLSILMAGTSEALQMGINNGLDPKVLSDIMTASSGRNWTLELYNPCPGVMESAPASNEYKPGFMVDLMAKDLGLAMEAAKQSKSATPMGSMANDLYATLQHQGAGTEDFSAIFKLFSK</sequence>
<dbReference type="GO" id="GO:0051287">
    <property type="term" value="F:NAD binding"/>
    <property type="evidence" value="ECO:0007669"/>
    <property type="project" value="InterPro"/>
</dbReference>
<evidence type="ECO:0000256" key="5">
    <source>
        <dbReference type="PIRSR" id="PIRSR000103-1"/>
    </source>
</evidence>
<dbReference type="Gene3D" id="3.40.50.720">
    <property type="entry name" value="NAD(P)-binding Rossmann-like Domain"/>
    <property type="match status" value="1"/>
</dbReference>
<evidence type="ECO:0000256" key="2">
    <source>
        <dbReference type="ARBA" id="ARBA00022456"/>
    </source>
</evidence>
<dbReference type="Proteomes" id="UP000006843">
    <property type="component" value="Chromosome I"/>
</dbReference>
<feature type="domain" description="3-hydroxyisobutyrate dehydrogenase-like NAD-binding" evidence="8">
    <location>
        <begin position="186"/>
        <end position="312"/>
    </location>
</feature>
<evidence type="ECO:0000259" key="8">
    <source>
        <dbReference type="Pfam" id="PF14833"/>
    </source>
</evidence>
<dbReference type="GO" id="GO:0050661">
    <property type="term" value="F:NADP binding"/>
    <property type="evidence" value="ECO:0007669"/>
    <property type="project" value="InterPro"/>
</dbReference>
<evidence type="ECO:0000313" key="10">
    <source>
        <dbReference type="Proteomes" id="UP000006843"/>
    </source>
</evidence>
<dbReference type="InterPro" id="IPR036291">
    <property type="entry name" value="NAD(P)-bd_dom_sf"/>
</dbReference>
<dbReference type="FunFam" id="1.10.1040.10:FF:000006">
    <property type="entry name" value="3-hydroxyisobutyrate dehydrogenase"/>
    <property type="match status" value="1"/>
</dbReference>
<proteinExistence type="inferred from homology"/>
<dbReference type="InterPro" id="IPR008927">
    <property type="entry name" value="6-PGluconate_DH-like_C_sf"/>
</dbReference>
<evidence type="ECO:0000259" key="7">
    <source>
        <dbReference type="Pfam" id="PF03446"/>
    </source>
</evidence>
<dbReference type="NCBIfam" id="TIGR01692">
    <property type="entry name" value="HIBADH"/>
    <property type="match status" value="1"/>
</dbReference>
<evidence type="ECO:0000256" key="3">
    <source>
        <dbReference type="ARBA" id="ARBA00023002"/>
    </source>
</evidence>
<dbReference type="InterPro" id="IPR011548">
    <property type="entry name" value="HIBADH"/>
</dbReference>
<organism evidence="9 10">
    <name type="scientific">Pseudoalteromonas translucida (strain TAC 125)</name>
    <dbReference type="NCBI Taxonomy" id="326442"/>
    <lineage>
        <taxon>Bacteria</taxon>
        <taxon>Pseudomonadati</taxon>
        <taxon>Pseudomonadota</taxon>
        <taxon>Gammaproteobacteria</taxon>
        <taxon>Alteromonadales</taxon>
        <taxon>Pseudoalteromonadaceae</taxon>
        <taxon>Pseudoalteromonas</taxon>
    </lineage>
</organism>
<dbReference type="Pfam" id="PF03446">
    <property type="entry name" value="NAD_binding_2"/>
    <property type="match status" value="1"/>
</dbReference>
<dbReference type="PROSITE" id="PS00895">
    <property type="entry name" value="3_HYDROXYISOBUT_DH"/>
    <property type="match status" value="1"/>
</dbReference>
<keyword evidence="2 6" id="KW-0101">Branched-chain amino acid catabolism</keyword>
<dbReference type="AlphaFoldDB" id="Q3IGC7"/>
<keyword evidence="4 6" id="KW-0520">NAD</keyword>
<comment type="similarity">
    <text evidence="1 6">Belongs to the HIBADH-related family.</text>
</comment>
<dbReference type="KEGG" id="pha:PSHAa1459"/>
<dbReference type="Pfam" id="PF14833">
    <property type="entry name" value="NAD_binding_11"/>
    <property type="match status" value="1"/>
</dbReference>
<dbReference type="PIRSF" id="PIRSF000103">
    <property type="entry name" value="HIBADH"/>
    <property type="match status" value="1"/>
</dbReference>
<evidence type="ECO:0000313" key="9">
    <source>
        <dbReference type="EMBL" id="CAI86534.1"/>
    </source>
</evidence>
<dbReference type="PANTHER" id="PTHR22981">
    <property type="entry name" value="3-HYDROXYISOBUTYRATE DEHYDROGENASE-RELATED"/>
    <property type="match status" value="1"/>
</dbReference>
<dbReference type="EC" id="1.1.1.31" evidence="6"/>
<evidence type="ECO:0000256" key="1">
    <source>
        <dbReference type="ARBA" id="ARBA00009080"/>
    </source>
</evidence>
<dbReference type="eggNOG" id="COG2084">
    <property type="taxonomic scope" value="Bacteria"/>
</dbReference>
<protein>
    <recommendedName>
        <fullName evidence="6">3-hydroxyisobutyrate dehydrogenase</fullName>
        <shortName evidence="6">HIBADH</shortName>
        <ecNumber evidence="6">1.1.1.31</ecNumber>
    </recommendedName>
</protein>
<dbReference type="InterPro" id="IPR013328">
    <property type="entry name" value="6PGD_dom2"/>
</dbReference>
<feature type="active site" evidence="5">
    <location>
        <position position="192"/>
    </location>
</feature>
<dbReference type="InterPro" id="IPR006115">
    <property type="entry name" value="6PGDH_NADP-bd"/>
</dbReference>
<gene>
    <name evidence="9" type="ordered locus">PSHAa1459</name>
</gene>
<dbReference type="EMBL" id="CR954246">
    <property type="protein sequence ID" value="CAI86534.1"/>
    <property type="molecule type" value="Genomic_DNA"/>
</dbReference>
<evidence type="ECO:0000256" key="6">
    <source>
        <dbReference type="RuleBase" id="RU910714"/>
    </source>
</evidence>
<dbReference type="STRING" id="326442.PSHAa1459"/>
<dbReference type="SUPFAM" id="SSF48179">
    <property type="entry name" value="6-phosphogluconate dehydrogenase C-terminal domain-like"/>
    <property type="match status" value="1"/>
</dbReference>
<dbReference type="InterPro" id="IPR029154">
    <property type="entry name" value="HIBADH-like_NADP-bd"/>
</dbReference>
<dbReference type="InterPro" id="IPR002204">
    <property type="entry name" value="3-OH-isobutyrate_DH-rel_CS"/>
</dbReference>
<evidence type="ECO:0000256" key="4">
    <source>
        <dbReference type="ARBA" id="ARBA00023027"/>
    </source>
</evidence>
<comment type="catalytic activity">
    <reaction evidence="6">
        <text>3-hydroxy-2-methylpropanoate + NAD(+) = 2-methyl-3-oxopropanoate + NADH + H(+)</text>
        <dbReference type="Rhea" id="RHEA:17681"/>
        <dbReference type="ChEBI" id="CHEBI:11805"/>
        <dbReference type="ChEBI" id="CHEBI:15378"/>
        <dbReference type="ChEBI" id="CHEBI:57540"/>
        <dbReference type="ChEBI" id="CHEBI:57700"/>
        <dbReference type="ChEBI" id="CHEBI:57945"/>
        <dbReference type="EC" id="1.1.1.31"/>
    </reaction>
</comment>
<dbReference type="PANTHER" id="PTHR22981:SF7">
    <property type="entry name" value="3-HYDROXYISOBUTYRATE DEHYDROGENASE, MITOCHONDRIAL"/>
    <property type="match status" value="1"/>
</dbReference>
<keyword evidence="10" id="KW-1185">Reference proteome</keyword>
<dbReference type="InterPro" id="IPR015815">
    <property type="entry name" value="HIBADH-related"/>
</dbReference>
<name>Q3IGC7_PSET1</name>
<comment type="pathway">
    <text evidence="6">Amino-acid degradation; L-valine degradation.</text>
</comment>
<reference evidence="9 10" key="1">
    <citation type="journal article" date="2005" name="Genome Res.">
        <title>Coping with cold: the genome of the versatile marine Antarctica bacterium Pseudoalteromonas haloplanktis TAC125.</title>
        <authorList>
            <person name="Medigue C."/>
            <person name="Krin E."/>
            <person name="Pascal G."/>
            <person name="Barbe V."/>
            <person name="Bernsel A."/>
            <person name="Bertin P."/>
            <person name="Cheung F."/>
            <person name="Cruveiller S."/>
            <person name="Damico S."/>
            <person name="Duilio A."/>
            <person name="Fang G."/>
            <person name="Feller G."/>
            <person name="Mangenot S."/>
            <person name="Marino G."/>
            <person name="Nilsson J."/>
            <person name="Parilli E."/>
            <person name="Rocha E."/>
            <person name="Rouy Z."/>
            <person name="Sekowska A."/>
            <person name="Tutino M.L."/>
            <person name="Vallenet D."/>
            <person name="von Heijne G."/>
            <person name="Danchin A."/>
        </authorList>
    </citation>
    <scope>NUCLEOTIDE SEQUENCE [LARGE SCALE GENOMIC DNA]</scope>
    <source>
        <strain evidence="10">TAC 125</strain>
    </source>
</reference>
<dbReference type="SUPFAM" id="SSF51735">
    <property type="entry name" value="NAD(P)-binding Rossmann-fold domains"/>
    <property type="match status" value="1"/>
</dbReference>
<dbReference type="UniPathway" id="UPA00362"/>
<dbReference type="Gene3D" id="1.10.1040.10">
    <property type="entry name" value="N-(1-d-carboxylethyl)-l-norvaline Dehydrogenase, domain 2"/>
    <property type="match status" value="1"/>
</dbReference>
<keyword evidence="3 6" id="KW-0560">Oxidoreductase</keyword>
<feature type="domain" description="6-phosphogluconate dehydrogenase NADP-binding" evidence="7">
    <location>
        <begin position="24"/>
        <end position="183"/>
    </location>
</feature>
<dbReference type="HOGENOM" id="CLU_035117_6_0_6"/>
<accession>Q3IGC7</accession>